<dbReference type="InterPro" id="IPR004586">
    <property type="entry name" value="RecB"/>
</dbReference>
<dbReference type="PANTHER" id="PTHR11070">
    <property type="entry name" value="UVRD / RECB / PCRA DNA HELICASE FAMILY MEMBER"/>
    <property type="match status" value="1"/>
</dbReference>
<feature type="binding site" evidence="15">
    <location>
        <position position="1012"/>
    </location>
    <ligand>
        <name>Mg(2+)</name>
        <dbReference type="ChEBI" id="CHEBI:18420"/>
    </ligand>
</feature>
<reference evidence="20 21" key="1">
    <citation type="journal article" date="2014" name="Genome Announc.">
        <title>Draft Genome Sequence of the Iron-Oxidizing, Acidophilic, and Halotolerant 'Thiobacillus prosperus' Type Strain DSM 5130.</title>
        <authorList>
            <person name="Ossandon F.J."/>
            <person name="Cardenas J.P."/>
            <person name="Corbett M."/>
            <person name="Quatrini R."/>
            <person name="Holmes D.S."/>
            <person name="Watkin E."/>
        </authorList>
    </citation>
    <scope>NUCLEOTIDE SEQUENCE [LARGE SCALE GENOMIC DNA]</scope>
    <source>
        <strain evidence="20 21">DSM 5130</strain>
    </source>
</reference>
<keyword evidence="3 15" id="KW-0547">Nucleotide-binding</keyword>
<dbReference type="Gene3D" id="1.10.486.10">
    <property type="entry name" value="PCRA, domain 4"/>
    <property type="match status" value="1"/>
</dbReference>
<dbReference type="EC" id="5.6.2.4" evidence="15"/>
<gene>
    <name evidence="15" type="primary">recB</name>
    <name evidence="20" type="ORF">Thpro_021514</name>
</gene>
<feature type="region of interest" description="Disordered" evidence="17">
    <location>
        <begin position="426"/>
        <end position="448"/>
    </location>
</feature>
<feature type="binding site" evidence="15">
    <location>
        <position position="1125"/>
    </location>
    <ligand>
        <name>Mg(2+)</name>
        <dbReference type="ChEBI" id="CHEBI:18420"/>
    </ligand>
</feature>
<evidence type="ECO:0000256" key="2">
    <source>
        <dbReference type="ARBA" id="ARBA00022723"/>
    </source>
</evidence>
<dbReference type="GO" id="GO:0000287">
    <property type="term" value="F:magnesium ion binding"/>
    <property type="evidence" value="ECO:0007669"/>
    <property type="project" value="UniProtKB-UniRule"/>
</dbReference>
<dbReference type="GO" id="GO:0009338">
    <property type="term" value="C:exodeoxyribonuclease V complex"/>
    <property type="evidence" value="ECO:0007669"/>
    <property type="project" value="TreeGrafter"/>
</dbReference>
<dbReference type="Pfam" id="PF13361">
    <property type="entry name" value="UvrD_C"/>
    <property type="match status" value="1"/>
</dbReference>
<sequence length="1238" mass="134516">MNELHMPTFPLDGVRLIEASAGTGKTYTIANLYLRLVLEEELEVPQILVVTFTKAATEELRDRIRRRLREARDRLVRGALEDDGDLGTLLRQAAGMPEEIGNRLELALADMDEAAVFTIHGFAQRMLTDHAFESGAPFEAELLGDEHALRRAAVEDFWRRRFYDAPDADVAWAAGEWGTPETLYTQIAGLLGRDAARLLPADAVGEAARLAERWQTLYAAARAAWGASGEAVAETLRASPALNRNSYKPKTVETALDAFAAWIEDAAPVPGRLPERIDLFTPDKLAAATRKGQETPTGTLFERCGELAELAPRLTRARRAALLAEAVDYARGAVDEHKRARSLLSYDDLLTRLDAVLASESGAALAARIRARYPVAMIDEFQDTDPVQYRIFSAVYAAADEPPPASSASAPSGGAAQLGLFDGIAEPDRREGRSGKAESGEEAELAAANEHSEAVSNAAWASRSRSVALFMIGDPKQAIYGFRGADIFAYLAARGSAAEATYTLGTNWRSSSALVDAVNRVFARREKPFLFEGIEFHPAAPSPLADAGPLVVEGVQPPPLACWWLPNGGDKPLGSGAAKAQAAAACAHEIARLLGLAATGQAAIGDAPLAAGDLAVLVRNRYEADEIRGALAAVGVASVFLARESIFATPEAVDLRHLLRAAAEPGDTRALRAALATDLLGADAAALDALNRDEAAWEIWLDRFHGAQQRWREHGFMPMFAQLMTDCAIAHRLLAEPDGERRMTNLLQLAELLAEESGRRRGFEALLRWLDERIADPDGDDEQQQLRLESDESLVQVVTVHASKGLEYPLVFLPFPWAAKPFKTDEKPILFHAESDLAACADLGSEAREDHAKLAERERLAEDLRLLYVALTRAQRRVYLSWGRVAGAEASALGWLLHGASGIAGRNDAALRDELLALDGGAGRLALLDLPSGAIRAPAPPLPAVQQARHFAGRIDAGWRVTSYSGLAAGHGERAELPDYDAVAAGDTAAPARPQRDAFAFPRGAQAGLFLHALLEKLDFPEARGETLAQAVRAGLALHGFEAEWQPAVEALIGRVLDTPLDESGLCLREVTRADRRDELAFYYPLAPLGPGALNDLLARDGALALDGERLAFNPLRGMMKGFIDLVFRRDGRYYLVDYKSNHLGDRAEDYAPPRLAEAMREHRYDLQYLIYCVALHRHLRARLPGYDYARDFGGVFYLFLRGMRPADGPRLGVYRDRPEPALIDALDALFAGGERAA</sequence>
<keyword evidence="8 15" id="KW-0067">ATP-binding</keyword>
<keyword evidence="9 15" id="KW-0460">Magnesium</keyword>
<feature type="binding site" evidence="15">
    <location>
        <position position="1138"/>
    </location>
    <ligand>
        <name>Mg(2+)</name>
        <dbReference type="ChEBI" id="CHEBI:18420"/>
    </ligand>
</feature>
<evidence type="ECO:0000256" key="5">
    <source>
        <dbReference type="ARBA" id="ARBA00022801"/>
    </source>
</evidence>
<organism evidence="20 21">
    <name type="scientific">Acidihalobacter prosperus</name>
    <dbReference type="NCBI Taxonomy" id="160660"/>
    <lineage>
        <taxon>Bacteria</taxon>
        <taxon>Pseudomonadati</taxon>
        <taxon>Pseudomonadota</taxon>
        <taxon>Gammaproteobacteria</taxon>
        <taxon>Chromatiales</taxon>
        <taxon>Ectothiorhodospiraceae</taxon>
        <taxon>Acidihalobacter</taxon>
    </lineage>
</organism>
<evidence type="ECO:0000256" key="1">
    <source>
        <dbReference type="ARBA" id="ARBA00022722"/>
    </source>
</evidence>
<dbReference type="GO" id="GO:0005829">
    <property type="term" value="C:cytosol"/>
    <property type="evidence" value="ECO:0007669"/>
    <property type="project" value="TreeGrafter"/>
</dbReference>
<evidence type="ECO:0000256" key="9">
    <source>
        <dbReference type="ARBA" id="ARBA00022842"/>
    </source>
</evidence>
<dbReference type="InterPro" id="IPR038726">
    <property type="entry name" value="PDDEXK_AddAB-type"/>
</dbReference>
<evidence type="ECO:0000256" key="13">
    <source>
        <dbReference type="ARBA" id="ARBA00034617"/>
    </source>
</evidence>
<feature type="compositionally biased region" description="Basic and acidic residues" evidence="17">
    <location>
        <begin position="426"/>
        <end position="439"/>
    </location>
</feature>
<dbReference type="CDD" id="cd22352">
    <property type="entry name" value="RecB_C-like"/>
    <property type="match status" value="1"/>
</dbReference>
<accession>A0A1A6C3P9</accession>
<dbReference type="OrthoDB" id="9810135at2"/>
<comment type="domain">
    <text evidence="15">The N-terminal DNA-binding domain is a ssDNA-dependent ATPase and has ATP-dependent 3'-5' helicase function. This domain interacts with RecC.</text>
</comment>
<evidence type="ECO:0000256" key="14">
    <source>
        <dbReference type="ARBA" id="ARBA00048988"/>
    </source>
</evidence>
<evidence type="ECO:0000256" key="6">
    <source>
        <dbReference type="ARBA" id="ARBA00022806"/>
    </source>
</evidence>
<evidence type="ECO:0000256" key="12">
    <source>
        <dbReference type="ARBA" id="ARBA00023235"/>
    </source>
</evidence>
<evidence type="ECO:0000256" key="3">
    <source>
        <dbReference type="ARBA" id="ARBA00022741"/>
    </source>
</evidence>
<feature type="domain" description="UvrD-like helicase C-terminal" evidence="19">
    <location>
        <begin position="541"/>
        <end position="805"/>
    </location>
</feature>
<evidence type="ECO:0000313" key="20">
    <source>
        <dbReference type="EMBL" id="OBS09186.1"/>
    </source>
</evidence>
<feature type="region of interest" description="Nuclease activity, interacts with RecD and RecA" evidence="15">
    <location>
        <begin position="958"/>
        <end position="1238"/>
    </location>
</feature>
<dbReference type="InterPro" id="IPR000212">
    <property type="entry name" value="DNA_helicase_UvrD/REP"/>
</dbReference>
<dbReference type="Pfam" id="PF00580">
    <property type="entry name" value="UvrD-helicase"/>
    <property type="match status" value="2"/>
</dbReference>
<comment type="catalytic activity">
    <reaction evidence="13 15">
        <text>Couples ATP hydrolysis with the unwinding of duplex DNA by translocating in the 3'-5' direction.</text>
        <dbReference type="EC" id="5.6.2.4"/>
    </reaction>
</comment>
<keyword evidence="2 15" id="KW-0479">Metal-binding</keyword>
<dbReference type="GO" id="GO:0008854">
    <property type="term" value="F:exodeoxyribonuclease V activity"/>
    <property type="evidence" value="ECO:0007669"/>
    <property type="project" value="UniProtKB-EC"/>
</dbReference>
<dbReference type="AlphaFoldDB" id="A0A1A6C3P9"/>
<dbReference type="GO" id="GO:0043138">
    <property type="term" value="F:3'-5' DNA helicase activity"/>
    <property type="evidence" value="ECO:0007669"/>
    <property type="project" value="UniProtKB-UniRule"/>
</dbReference>
<dbReference type="SUPFAM" id="SSF52540">
    <property type="entry name" value="P-loop containing nucleoside triphosphate hydrolases"/>
    <property type="match status" value="1"/>
</dbReference>
<proteinExistence type="inferred from homology"/>
<keyword evidence="10 15" id="KW-0238">DNA-binding</keyword>
<comment type="miscellaneous">
    <text evidence="15">In the RecBCD complex, RecB has a slow 3'-5' helicase, an exonuclease activity and loads RecA onto ssDNA, RecD has a fast 5'-3' helicase activity, while RecC stimulates the ATPase and processivity of the RecB helicase and contributes to recognition of the Chi site.</text>
</comment>
<dbReference type="InterPro" id="IPR014017">
    <property type="entry name" value="DNA_helicase_UvrD-like_C"/>
</dbReference>
<feature type="region of interest" description="DNA-binding and helicase activity, interacts with RecC" evidence="15">
    <location>
        <begin position="1"/>
        <end position="901"/>
    </location>
</feature>
<dbReference type="STRING" id="160660.BJI67_02225"/>
<keyword evidence="11 15" id="KW-0234">DNA repair</keyword>
<feature type="domain" description="UvrD-like helicase ATP-binding" evidence="18">
    <location>
        <begin position="1"/>
        <end position="511"/>
    </location>
</feature>
<dbReference type="GO" id="GO:0003677">
    <property type="term" value="F:DNA binding"/>
    <property type="evidence" value="ECO:0007669"/>
    <property type="project" value="UniProtKB-UniRule"/>
</dbReference>
<evidence type="ECO:0000256" key="15">
    <source>
        <dbReference type="HAMAP-Rule" id="MF_01485"/>
    </source>
</evidence>
<evidence type="ECO:0000256" key="11">
    <source>
        <dbReference type="ARBA" id="ARBA00023204"/>
    </source>
</evidence>
<dbReference type="InterPro" id="IPR014016">
    <property type="entry name" value="UvrD-like_ATP-bd"/>
</dbReference>
<comment type="similarity">
    <text evidence="15">Belongs to the helicase family. UvrD subfamily.</text>
</comment>
<comment type="function">
    <text evidence="15">A helicase/nuclease that prepares dsDNA breaks (DSB) for recombinational DNA repair. Binds to DSBs and unwinds DNA via a highly rapid and processive ATP-dependent bidirectional helicase activity. Unwinds dsDNA until it encounters a Chi (crossover hotspot instigator) sequence from the 3' direction. Cuts ssDNA a few nucleotides 3' to the Chi site. The properties and activities of the enzyme are changed at Chi. The Chi-altered holoenzyme produces a long 3'-ssDNA overhang and facilitates RecA-binding to the ssDNA for homologous DNA recombination and repair. Holoenzyme degrades any linearized DNA that is unable to undergo homologous recombination. In the holoenzyme this subunit contributes ATPase, 3'-5' helicase, exonuclease activity and loads RecA onto ssDNA.</text>
</comment>
<protein>
    <recommendedName>
        <fullName evidence="15">RecBCD enzyme subunit RecB</fullName>
        <ecNumber evidence="15">3.1.11.5</ecNumber>
        <ecNumber evidence="15">5.6.2.4</ecNumber>
    </recommendedName>
    <alternativeName>
        <fullName evidence="15">DNA 3'-5' helicase subunit RecB</fullName>
    </alternativeName>
    <alternativeName>
        <fullName evidence="15">Exonuclease V subunit RecB</fullName>
        <shortName evidence="15">ExoV subunit RecB</shortName>
    </alternativeName>
    <alternativeName>
        <fullName evidence="15">Helicase/nuclease RecBCD subunit RecB</fullName>
    </alternativeName>
</protein>
<dbReference type="Pfam" id="PF12705">
    <property type="entry name" value="PDDEXK_1"/>
    <property type="match status" value="1"/>
</dbReference>
<evidence type="ECO:0000313" key="21">
    <source>
        <dbReference type="Proteomes" id="UP000029273"/>
    </source>
</evidence>
<dbReference type="EMBL" id="JQSG02000003">
    <property type="protein sequence ID" value="OBS09186.1"/>
    <property type="molecule type" value="Genomic_DNA"/>
</dbReference>
<comment type="subunit">
    <text evidence="15">Heterotrimer of RecB, RecC and RecD. All subunits contribute to DNA-binding. Interacts with RecA.</text>
</comment>
<dbReference type="InterPro" id="IPR011604">
    <property type="entry name" value="PDDEXK-like_dom_sf"/>
</dbReference>
<dbReference type="RefSeq" id="WP_065089453.1">
    <property type="nucleotide sequence ID" value="NZ_JQSG02000003.1"/>
</dbReference>
<evidence type="ECO:0000256" key="10">
    <source>
        <dbReference type="ARBA" id="ARBA00023125"/>
    </source>
</evidence>
<evidence type="ECO:0000259" key="18">
    <source>
        <dbReference type="PROSITE" id="PS51198"/>
    </source>
</evidence>
<keyword evidence="5 15" id="KW-0378">Hydrolase</keyword>
<dbReference type="SUPFAM" id="SSF52980">
    <property type="entry name" value="Restriction endonuclease-like"/>
    <property type="match status" value="1"/>
</dbReference>
<keyword evidence="12 15" id="KW-0413">Isomerase</keyword>
<dbReference type="Proteomes" id="UP000029273">
    <property type="component" value="Unassembled WGS sequence"/>
</dbReference>
<comment type="cofactor">
    <cofactor evidence="15">
        <name>Mg(2+)</name>
        <dbReference type="ChEBI" id="CHEBI:18420"/>
    </cofactor>
    <text evidence="15">Binds 1 Mg(2+) ion per subunit.</text>
</comment>
<dbReference type="GO" id="GO:0000724">
    <property type="term" value="P:double-strand break repair via homologous recombination"/>
    <property type="evidence" value="ECO:0007669"/>
    <property type="project" value="UniProtKB-UniRule"/>
</dbReference>
<dbReference type="PROSITE" id="PS51198">
    <property type="entry name" value="UVRD_HELICASE_ATP_BIND"/>
    <property type="match status" value="1"/>
</dbReference>
<comment type="domain">
    <text evidence="15">The C-terminal domain has nuclease activity and interacts with RecD. It interacts with RecA, facilitating its loading onto ssDNA.</text>
</comment>
<keyword evidence="6 15" id="KW-0347">Helicase</keyword>
<keyword evidence="7 15" id="KW-0269">Exonuclease</keyword>
<dbReference type="Gene3D" id="3.40.50.300">
    <property type="entry name" value="P-loop containing nucleotide triphosphate hydrolases"/>
    <property type="match status" value="2"/>
</dbReference>
<dbReference type="Gene3D" id="3.90.320.10">
    <property type="match status" value="1"/>
</dbReference>
<keyword evidence="4 15" id="KW-0227">DNA damage</keyword>
<dbReference type="EC" id="3.1.11.5" evidence="15"/>
<evidence type="ECO:0000256" key="7">
    <source>
        <dbReference type="ARBA" id="ARBA00022839"/>
    </source>
</evidence>
<dbReference type="InterPro" id="IPR027417">
    <property type="entry name" value="P-loop_NTPase"/>
</dbReference>
<evidence type="ECO:0000256" key="8">
    <source>
        <dbReference type="ARBA" id="ARBA00022840"/>
    </source>
</evidence>
<dbReference type="GO" id="GO:0016887">
    <property type="term" value="F:ATP hydrolysis activity"/>
    <property type="evidence" value="ECO:0007669"/>
    <property type="project" value="RHEA"/>
</dbReference>
<name>A0A1A6C3P9_9GAMM</name>
<dbReference type="PANTHER" id="PTHR11070:SF23">
    <property type="entry name" value="RECBCD ENZYME SUBUNIT RECB"/>
    <property type="match status" value="1"/>
</dbReference>
<evidence type="ECO:0000256" key="16">
    <source>
        <dbReference type="PROSITE-ProRule" id="PRU00560"/>
    </source>
</evidence>
<dbReference type="Gene3D" id="1.10.3170.10">
    <property type="entry name" value="Recbcd, chain B, domain 2"/>
    <property type="match status" value="1"/>
</dbReference>
<keyword evidence="1 15" id="KW-0540">Nuclease</keyword>
<feature type="binding site" evidence="16">
    <location>
        <begin position="19"/>
        <end position="26"/>
    </location>
    <ligand>
        <name>ATP</name>
        <dbReference type="ChEBI" id="CHEBI:30616"/>
    </ligand>
</feature>
<keyword evidence="21" id="KW-1185">Reference proteome</keyword>
<dbReference type="GO" id="GO:0005524">
    <property type="term" value="F:ATP binding"/>
    <property type="evidence" value="ECO:0007669"/>
    <property type="project" value="UniProtKB-UniRule"/>
</dbReference>
<comment type="catalytic activity">
    <reaction evidence="14 15">
        <text>ATP + H2O = ADP + phosphate + H(+)</text>
        <dbReference type="Rhea" id="RHEA:13065"/>
        <dbReference type="ChEBI" id="CHEBI:15377"/>
        <dbReference type="ChEBI" id="CHEBI:15378"/>
        <dbReference type="ChEBI" id="CHEBI:30616"/>
        <dbReference type="ChEBI" id="CHEBI:43474"/>
        <dbReference type="ChEBI" id="CHEBI:456216"/>
        <dbReference type="EC" id="5.6.2.4"/>
    </reaction>
</comment>
<feature type="active site" description="For nuclease activity" evidence="15">
    <location>
        <position position="1138"/>
    </location>
</feature>
<evidence type="ECO:0000259" key="19">
    <source>
        <dbReference type="PROSITE" id="PS51217"/>
    </source>
</evidence>
<dbReference type="HAMAP" id="MF_01485">
    <property type="entry name" value="RecB"/>
    <property type="match status" value="1"/>
</dbReference>
<dbReference type="InterPro" id="IPR011335">
    <property type="entry name" value="Restrct_endonuc-II-like"/>
</dbReference>
<comment type="catalytic activity">
    <reaction evidence="15">
        <text>Exonucleolytic cleavage (in the presence of ATP) in either 5'- to 3'- or 3'- to 5'-direction to yield 5'-phosphooligonucleotides.</text>
        <dbReference type="EC" id="3.1.11.5"/>
    </reaction>
</comment>
<evidence type="ECO:0000256" key="17">
    <source>
        <dbReference type="SAM" id="MobiDB-lite"/>
    </source>
</evidence>
<comment type="caution">
    <text evidence="20">The sequence shown here is derived from an EMBL/GenBank/DDBJ whole genome shotgun (WGS) entry which is preliminary data.</text>
</comment>
<dbReference type="PROSITE" id="PS51217">
    <property type="entry name" value="UVRD_HELICASE_CTER"/>
    <property type="match status" value="1"/>
</dbReference>
<evidence type="ECO:0000256" key="4">
    <source>
        <dbReference type="ARBA" id="ARBA00022763"/>
    </source>
</evidence>